<keyword evidence="1" id="KW-0472">Membrane</keyword>
<dbReference type="Pfam" id="PF01882">
    <property type="entry name" value="DUF58"/>
    <property type="match status" value="1"/>
</dbReference>
<dbReference type="PANTHER" id="PTHR34351">
    <property type="entry name" value="SLR1927 PROTEIN-RELATED"/>
    <property type="match status" value="1"/>
</dbReference>
<keyword evidence="1" id="KW-0812">Transmembrane</keyword>
<dbReference type="OrthoDB" id="9789943at2"/>
<dbReference type="InterPro" id="IPR002881">
    <property type="entry name" value="DUF58"/>
</dbReference>
<dbReference type="Proteomes" id="UP000276770">
    <property type="component" value="Unassembled WGS sequence"/>
</dbReference>
<evidence type="ECO:0000313" key="3">
    <source>
        <dbReference type="EMBL" id="RLQ97088.1"/>
    </source>
</evidence>
<reference evidence="3 4" key="1">
    <citation type="submission" date="2018-10" db="EMBL/GenBank/DDBJ databases">
        <title>Falsibacillus sp. genome draft.</title>
        <authorList>
            <person name="Shi S."/>
        </authorList>
    </citation>
    <scope>NUCLEOTIDE SEQUENCE [LARGE SCALE GENOMIC DNA]</scope>
    <source>
        <strain evidence="3 4">GY 10110</strain>
    </source>
</reference>
<proteinExistence type="predicted"/>
<dbReference type="EMBL" id="RCVZ01000002">
    <property type="protein sequence ID" value="RLQ97088.1"/>
    <property type="molecule type" value="Genomic_DNA"/>
</dbReference>
<dbReference type="PANTHER" id="PTHR34351:SF2">
    <property type="entry name" value="DUF58 DOMAIN-CONTAINING PROTEIN"/>
    <property type="match status" value="1"/>
</dbReference>
<feature type="transmembrane region" description="Helical" evidence="1">
    <location>
        <begin position="16"/>
        <end position="44"/>
    </location>
</feature>
<gene>
    <name evidence="3" type="ORF">D9X91_02705</name>
</gene>
<dbReference type="AlphaFoldDB" id="A0A3L7K201"/>
<accession>A0A3L7K201</accession>
<keyword evidence="1" id="KW-1133">Transmembrane helix</keyword>
<sequence>MWKTDIIDGQLSRTRIVFIIFAIMAFFLYQYLLLAVFCLFLLFFHLSIFYLKSIHKSLTLINEMKSIRVFPGEQTSWKLSFRNGLIPIFKGSLTIAFDANIQPTGTEFTVHSDLAEVSIPFAVFPNEEKEVTIPIETVKRGLARIRKIELMIPSLFGSETAILEFNEIFKQEIIVYPLQREVNGDVENERMVTGFHPSPQSLFSDPLQTIGTREYRSGDGFQNIHWKATARTNELQTKIFEKTTEMSWIIVLNVIDRHSVVADLEEMIEQAAFLVNTAFIKEIPFSLLVNLRSFGDNPYFLLPLGEGPKQRQKAMEMLAVISVDSFPFPFSSMLFHENKKNHRVSTIIILGEIPSDANAVIQLFMKKGIRPTQVKGNTVKGVDRLWIS</sequence>
<evidence type="ECO:0000256" key="1">
    <source>
        <dbReference type="SAM" id="Phobius"/>
    </source>
</evidence>
<dbReference type="RefSeq" id="WP_121679037.1">
    <property type="nucleotide sequence ID" value="NZ_RCVZ01000002.1"/>
</dbReference>
<evidence type="ECO:0000259" key="2">
    <source>
        <dbReference type="Pfam" id="PF01882"/>
    </source>
</evidence>
<organism evidence="3 4">
    <name type="scientific">Falsibacillus albus</name>
    <dbReference type="NCBI Taxonomy" id="2478915"/>
    <lineage>
        <taxon>Bacteria</taxon>
        <taxon>Bacillati</taxon>
        <taxon>Bacillota</taxon>
        <taxon>Bacilli</taxon>
        <taxon>Bacillales</taxon>
        <taxon>Bacillaceae</taxon>
        <taxon>Falsibacillus</taxon>
    </lineage>
</organism>
<protein>
    <submittedName>
        <fullName evidence="3">DUF58 domain-containing protein</fullName>
    </submittedName>
</protein>
<keyword evidence="4" id="KW-1185">Reference proteome</keyword>
<name>A0A3L7K201_9BACI</name>
<comment type="caution">
    <text evidence="3">The sequence shown here is derived from an EMBL/GenBank/DDBJ whole genome shotgun (WGS) entry which is preliminary data.</text>
</comment>
<evidence type="ECO:0000313" key="4">
    <source>
        <dbReference type="Proteomes" id="UP000276770"/>
    </source>
</evidence>
<feature type="domain" description="DUF58" evidence="2">
    <location>
        <begin position="212"/>
        <end position="309"/>
    </location>
</feature>